<evidence type="ECO:0000256" key="3">
    <source>
        <dbReference type="ARBA" id="ARBA00008870"/>
    </source>
</evidence>
<evidence type="ECO:0000256" key="12">
    <source>
        <dbReference type="SAM" id="MobiDB-lite"/>
    </source>
</evidence>
<dbReference type="GO" id="GO:0005737">
    <property type="term" value="C:cytoplasm"/>
    <property type="evidence" value="ECO:0007669"/>
    <property type="project" value="UniProtKB-SubCell"/>
</dbReference>
<dbReference type="SUPFAM" id="SSF55729">
    <property type="entry name" value="Acyl-CoA N-acyltransferases (Nat)"/>
    <property type="match status" value="1"/>
</dbReference>
<reference evidence="15" key="1">
    <citation type="journal article" date="2013" name="Nat. Genet.">
        <title>The Capsella rubella genome and the genomic consequences of rapid mating system evolution.</title>
        <authorList>
            <person name="Slotte T."/>
            <person name="Hazzouri K.M."/>
            <person name="Agren J.A."/>
            <person name="Koenig D."/>
            <person name="Maumus F."/>
            <person name="Guo Y.L."/>
            <person name="Steige K."/>
            <person name="Platts A.E."/>
            <person name="Escobar J.S."/>
            <person name="Newman L.K."/>
            <person name="Wang W."/>
            <person name="Mandakova T."/>
            <person name="Vello E."/>
            <person name="Smith L.M."/>
            <person name="Henz S.R."/>
            <person name="Steffen J."/>
            <person name="Takuno S."/>
            <person name="Brandvain Y."/>
            <person name="Coop G."/>
            <person name="Andolfatto P."/>
            <person name="Hu T.T."/>
            <person name="Blanchette M."/>
            <person name="Clark R.M."/>
            <person name="Quesneville H."/>
            <person name="Nordborg M."/>
            <person name="Gaut B.S."/>
            <person name="Lysak M.A."/>
            <person name="Jenkins J."/>
            <person name="Grimwood J."/>
            <person name="Chapman J."/>
            <person name="Prochnik S."/>
            <person name="Shu S."/>
            <person name="Rokhsar D."/>
            <person name="Schmutz J."/>
            <person name="Weigel D."/>
            <person name="Wright S.I."/>
        </authorList>
    </citation>
    <scope>NUCLEOTIDE SEQUENCE [LARGE SCALE GENOMIC DNA]</scope>
    <source>
        <strain evidence="15">cv. Monte Gargano</strain>
    </source>
</reference>
<dbReference type="GO" id="GO:0005634">
    <property type="term" value="C:nucleus"/>
    <property type="evidence" value="ECO:0007669"/>
    <property type="project" value="UniProtKB-SubCell"/>
</dbReference>
<proteinExistence type="inferred from homology"/>
<evidence type="ECO:0000256" key="7">
    <source>
        <dbReference type="ARBA" id="ARBA00022679"/>
    </source>
</evidence>
<dbReference type="EMBL" id="KB870805">
    <property type="protein sequence ID" value="EOA36170.1"/>
    <property type="molecule type" value="Genomic_DNA"/>
</dbReference>
<evidence type="ECO:0000313" key="15">
    <source>
        <dbReference type="Proteomes" id="UP000029121"/>
    </source>
</evidence>
<evidence type="ECO:0000256" key="6">
    <source>
        <dbReference type="ARBA" id="ARBA00022490"/>
    </source>
</evidence>
<evidence type="ECO:0000256" key="8">
    <source>
        <dbReference type="ARBA" id="ARBA00023242"/>
    </source>
</evidence>
<dbReference type="Pfam" id="PF00583">
    <property type="entry name" value="Acetyltransf_1"/>
    <property type="match status" value="1"/>
</dbReference>
<keyword evidence="15" id="KW-1185">Reference proteome</keyword>
<dbReference type="STRING" id="81985.R0ID92"/>
<keyword evidence="9" id="KW-0012">Acyltransferase</keyword>
<dbReference type="InterPro" id="IPR000182">
    <property type="entry name" value="GNAT_dom"/>
</dbReference>
<dbReference type="Proteomes" id="UP000029121">
    <property type="component" value="Unassembled WGS sequence"/>
</dbReference>
<dbReference type="PROSITE" id="PS51186">
    <property type="entry name" value="GNAT"/>
    <property type="match status" value="1"/>
</dbReference>
<gene>
    <name evidence="14" type="ORF">CARUB_v10010010mg</name>
</gene>
<name>R0ID92_9BRAS</name>
<evidence type="ECO:0000256" key="11">
    <source>
        <dbReference type="ARBA" id="ARBA00049524"/>
    </source>
</evidence>
<evidence type="ECO:0000256" key="9">
    <source>
        <dbReference type="ARBA" id="ARBA00023315"/>
    </source>
</evidence>
<dbReference type="PANTHER" id="PTHR20531:SF1">
    <property type="entry name" value="N-ALPHA-ACETYLTRANSFERASE 40"/>
    <property type="match status" value="1"/>
</dbReference>
<comment type="subcellular location">
    <subcellularLocation>
        <location evidence="2">Cytoplasm</location>
    </subcellularLocation>
    <subcellularLocation>
        <location evidence="1">Nucleus</location>
    </subcellularLocation>
</comment>
<evidence type="ECO:0000259" key="13">
    <source>
        <dbReference type="PROSITE" id="PS51186"/>
    </source>
</evidence>
<dbReference type="Gene3D" id="3.40.630.30">
    <property type="match status" value="1"/>
</dbReference>
<keyword evidence="7" id="KW-0808">Transferase</keyword>
<evidence type="ECO:0000256" key="1">
    <source>
        <dbReference type="ARBA" id="ARBA00004123"/>
    </source>
</evidence>
<comment type="catalytic activity">
    <reaction evidence="11">
        <text>N-terminal L-seryl-[histone H4] + acetyl-CoA = N-terminal N(alpha)-acetyl-L-seryl-[histone H4] + CoA + H(+)</text>
        <dbReference type="Rhea" id="RHEA:50596"/>
        <dbReference type="Rhea" id="RHEA-COMP:12740"/>
        <dbReference type="Rhea" id="RHEA-COMP:12743"/>
        <dbReference type="ChEBI" id="CHEBI:15378"/>
        <dbReference type="ChEBI" id="CHEBI:57287"/>
        <dbReference type="ChEBI" id="CHEBI:57288"/>
        <dbReference type="ChEBI" id="CHEBI:64738"/>
        <dbReference type="ChEBI" id="CHEBI:83690"/>
        <dbReference type="EC" id="2.3.1.257"/>
    </reaction>
</comment>
<accession>R0ID92</accession>
<dbReference type="GO" id="GO:0010485">
    <property type="term" value="F:histone H4 acetyltransferase activity"/>
    <property type="evidence" value="ECO:0007669"/>
    <property type="project" value="InterPro"/>
</dbReference>
<dbReference type="EC" id="2.3.1.257" evidence="4"/>
<keyword evidence="8" id="KW-0539">Nucleus</keyword>
<dbReference type="AlphaFoldDB" id="R0ID92"/>
<comment type="catalytic activity">
    <reaction evidence="10">
        <text>N-terminal L-seryl-[histone H2A] + acetyl-CoA = N-terminal N(alpha)-acetyl-L-seryl-[histone H2A] + CoA + H(+)</text>
        <dbReference type="Rhea" id="RHEA:50600"/>
        <dbReference type="Rhea" id="RHEA-COMP:12742"/>
        <dbReference type="Rhea" id="RHEA-COMP:12744"/>
        <dbReference type="ChEBI" id="CHEBI:15378"/>
        <dbReference type="ChEBI" id="CHEBI:57287"/>
        <dbReference type="ChEBI" id="CHEBI:57288"/>
        <dbReference type="ChEBI" id="CHEBI:64738"/>
        <dbReference type="ChEBI" id="CHEBI:83690"/>
        <dbReference type="EC" id="2.3.1.257"/>
    </reaction>
</comment>
<evidence type="ECO:0000313" key="14">
    <source>
        <dbReference type="EMBL" id="EOA36170.1"/>
    </source>
</evidence>
<evidence type="ECO:0000256" key="4">
    <source>
        <dbReference type="ARBA" id="ARBA00012950"/>
    </source>
</evidence>
<protein>
    <recommendedName>
        <fullName evidence="5">N-alpha-acetyltransferase 40</fullName>
        <ecNumber evidence="4">2.3.1.257</ecNumber>
    </recommendedName>
</protein>
<feature type="region of interest" description="Disordered" evidence="12">
    <location>
        <begin position="1"/>
        <end position="29"/>
    </location>
</feature>
<feature type="domain" description="N-acetyltransferase" evidence="13">
    <location>
        <begin position="111"/>
        <end position="250"/>
    </location>
</feature>
<dbReference type="InterPro" id="IPR016181">
    <property type="entry name" value="Acyl_CoA_acyltransferase"/>
</dbReference>
<keyword evidence="6" id="KW-0963">Cytoplasm</keyword>
<organism evidence="14 15">
    <name type="scientific">Capsella rubella</name>
    <dbReference type="NCBI Taxonomy" id="81985"/>
    <lineage>
        <taxon>Eukaryota</taxon>
        <taxon>Viridiplantae</taxon>
        <taxon>Streptophyta</taxon>
        <taxon>Embryophyta</taxon>
        <taxon>Tracheophyta</taxon>
        <taxon>Spermatophyta</taxon>
        <taxon>Magnoliopsida</taxon>
        <taxon>eudicotyledons</taxon>
        <taxon>Gunneridae</taxon>
        <taxon>Pentapetalae</taxon>
        <taxon>rosids</taxon>
        <taxon>malvids</taxon>
        <taxon>Brassicales</taxon>
        <taxon>Brassicaceae</taxon>
        <taxon>Camelineae</taxon>
        <taxon>Capsella</taxon>
    </lineage>
</organism>
<feature type="compositionally biased region" description="Basic and acidic residues" evidence="12">
    <location>
        <begin position="13"/>
        <end position="29"/>
    </location>
</feature>
<dbReference type="eggNOG" id="KOG2488">
    <property type="taxonomic scope" value="Eukaryota"/>
</dbReference>
<evidence type="ECO:0000256" key="2">
    <source>
        <dbReference type="ARBA" id="ARBA00004496"/>
    </source>
</evidence>
<dbReference type="CDD" id="cd04301">
    <property type="entry name" value="NAT_SF"/>
    <property type="match status" value="1"/>
</dbReference>
<dbReference type="GO" id="GO:0043998">
    <property type="term" value="F:histone H2A acetyltransferase activity"/>
    <property type="evidence" value="ECO:0007669"/>
    <property type="project" value="InterPro"/>
</dbReference>
<dbReference type="PANTHER" id="PTHR20531">
    <property type="entry name" value="N-ALPHA-ACETYLTRANSFERASE 40"/>
    <property type="match status" value="1"/>
</dbReference>
<evidence type="ECO:0000256" key="10">
    <source>
        <dbReference type="ARBA" id="ARBA00047821"/>
    </source>
</evidence>
<evidence type="ECO:0000256" key="5">
    <source>
        <dbReference type="ARBA" id="ARBA00015043"/>
    </source>
</evidence>
<comment type="similarity">
    <text evidence="3">Belongs to the acetyltransferase family. NAA40 subfamily.</text>
</comment>
<dbReference type="GO" id="GO:1990189">
    <property type="term" value="F:protein N-terminal-serine acetyltransferase activity"/>
    <property type="evidence" value="ECO:0007669"/>
    <property type="project" value="UniProtKB-EC"/>
</dbReference>
<sequence>MDPAPPESFQTGRRNEREERSPVRGRAMDLKKRRKILEKKKTIHDLIKKASSIVDPLSPFDSFRRYQSNDLSVYLESCRGDRLSSSVKQYIQKLLKTNMEGFYGSDWRIQAKVKRKEMSSVDAHYIFVLELRYSKSYETSARRTCMERCNQIAGFVHYRFTVEEEVPVLYVYEIQLESRVQGKGLGDYLMQLIERIASKNRMSAIVLTVLTSNALAMSFYMSKLGYRISSISPSEANLPTLSVKYEILCKTFDSEAKSVLEKNDEEPTND</sequence>
<dbReference type="InterPro" id="IPR039949">
    <property type="entry name" value="NAA40"/>
</dbReference>
<dbReference type="OrthoDB" id="424551at2759"/>